<dbReference type="AlphaFoldDB" id="A0AAV7IT36"/>
<gene>
    <name evidence="2" type="ORF">KQX54_015357</name>
</gene>
<feature type="region of interest" description="Disordered" evidence="1">
    <location>
        <begin position="179"/>
        <end position="237"/>
    </location>
</feature>
<evidence type="ECO:0000313" key="3">
    <source>
        <dbReference type="Proteomes" id="UP000826195"/>
    </source>
</evidence>
<protein>
    <submittedName>
        <fullName evidence="2">Uncharacterized protein</fullName>
    </submittedName>
</protein>
<organism evidence="2 3">
    <name type="scientific">Cotesia glomerata</name>
    <name type="common">Lepidopteran parasitic wasp</name>
    <name type="synonym">Apanteles glomeratus</name>
    <dbReference type="NCBI Taxonomy" id="32391"/>
    <lineage>
        <taxon>Eukaryota</taxon>
        <taxon>Metazoa</taxon>
        <taxon>Ecdysozoa</taxon>
        <taxon>Arthropoda</taxon>
        <taxon>Hexapoda</taxon>
        <taxon>Insecta</taxon>
        <taxon>Pterygota</taxon>
        <taxon>Neoptera</taxon>
        <taxon>Endopterygota</taxon>
        <taxon>Hymenoptera</taxon>
        <taxon>Apocrita</taxon>
        <taxon>Ichneumonoidea</taxon>
        <taxon>Braconidae</taxon>
        <taxon>Microgastrinae</taxon>
        <taxon>Cotesia</taxon>
    </lineage>
</organism>
<reference evidence="2 3" key="1">
    <citation type="journal article" date="2021" name="J. Hered.">
        <title>A chromosome-level genome assembly of the parasitoid wasp, Cotesia glomerata (Hymenoptera: Braconidae).</title>
        <authorList>
            <person name="Pinto B.J."/>
            <person name="Weis J.J."/>
            <person name="Gamble T."/>
            <person name="Ode P.J."/>
            <person name="Paul R."/>
            <person name="Zaspel J.M."/>
        </authorList>
    </citation>
    <scope>NUCLEOTIDE SEQUENCE [LARGE SCALE GENOMIC DNA]</scope>
    <source>
        <strain evidence="2">CgM1</strain>
    </source>
</reference>
<sequence>MFDIRTEAPEYTLESYVHQPIDAFFRSKPPASRFPGNIANNRFIFCSSTKYSDPDRLTTTLTRHSSSSVLKAHRLHNSSDLFVGDLDQPENVFYEATSPPGAQRGLPIFDVIVSAGEIQLTSRLVASLVAHPTFNIDIVPLDRLSSYDGLKDEMEKESPSRFRTCNAFIRTKNAAVMDSDGTLGRVPSNGGRGLRRQRSLEWRERRGYGASVHSSSDDDDNNRHAVPTSVSSRGARSPGHVFASLLAQQYSGRTVVAVAADIRNNENVMHHEGIEAAIYGLYRYRMDDERKGDNSRKLPTAKHNITSSLPLCEALTKSHKFVELDGDGELEKHLPAHLFLPFATKRVVLEVGLERARDHS</sequence>
<keyword evidence="3" id="KW-1185">Reference proteome</keyword>
<dbReference type="Proteomes" id="UP000826195">
    <property type="component" value="Unassembled WGS sequence"/>
</dbReference>
<comment type="caution">
    <text evidence="2">The sequence shown here is derived from an EMBL/GenBank/DDBJ whole genome shotgun (WGS) entry which is preliminary data.</text>
</comment>
<name>A0AAV7IT36_COTGL</name>
<evidence type="ECO:0000256" key="1">
    <source>
        <dbReference type="SAM" id="MobiDB-lite"/>
    </source>
</evidence>
<accession>A0AAV7IT36</accession>
<evidence type="ECO:0000313" key="2">
    <source>
        <dbReference type="EMBL" id="KAH0558275.1"/>
    </source>
</evidence>
<dbReference type="EMBL" id="JAHXZJ010000747">
    <property type="protein sequence ID" value="KAH0558275.1"/>
    <property type="molecule type" value="Genomic_DNA"/>
</dbReference>
<proteinExistence type="predicted"/>
<feature type="compositionally biased region" description="Basic and acidic residues" evidence="1">
    <location>
        <begin position="198"/>
        <end position="207"/>
    </location>
</feature>